<gene>
    <name evidence="3" type="ORF">AT705_00760</name>
</gene>
<dbReference type="Gene3D" id="2.120.10.30">
    <property type="entry name" value="TolB, C-terminal domain"/>
    <property type="match status" value="1"/>
</dbReference>
<dbReference type="InterPro" id="IPR011042">
    <property type="entry name" value="6-blade_b-propeller_TolB-like"/>
</dbReference>
<name>A0A0U3HL04_9GAMM</name>
<feature type="domain" description="Glucose/Sorbosone dehydrogenase" evidence="2">
    <location>
        <begin position="47"/>
        <end position="78"/>
    </location>
</feature>
<keyword evidence="1" id="KW-0732">Signal</keyword>
<feature type="signal peptide" evidence="1">
    <location>
        <begin position="1"/>
        <end position="22"/>
    </location>
</feature>
<dbReference type="InterPro" id="IPR012938">
    <property type="entry name" value="Glc/Sorbosone_DH"/>
</dbReference>
<proteinExistence type="predicted"/>
<reference evidence="3 4" key="1">
    <citation type="submission" date="2015-12" db="EMBL/GenBank/DDBJ databases">
        <title>Complete genome sequence of Pseudoalteromonas rubra SCSIO 6842, harboring a conjugative plasmid.</title>
        <authorList>
            <person name="Li B."/>
            <person name="Wang X."/>
        </authorList>
    </citation>
    <scope>NUCLEOTIDE SEQUENCE [LARGE SCALE GENOMIC DNA]</scope>
    <source>
        <strain evidence="3 4">SCSIO 6842</strain>
    </source>
</reference>
<sequence length="81" mass="9116">MKKILNKIALSLLFISAQSVQAVEPQTIELTKSADNYQLDLVARGIQIPWGMVWLNDKELLVTDRSGQLRLIKQGKLQAKP</sequence>
<dbReference type="RefSeq" id="WP_058795076.1">
    <property type="nucleotide sequence ID" value="NZ_CP013611.1"/>
</dbReference>
<organism evidence="3 4">
    <name type="scientific">Pseudoalteromonas rubra</name>
    <dbReference type="NCBI Taxonomy" id="43658"/>
    <lineage>
        <taxon>Bacteria</taxon>
        <taxon>Pseudomonadati</taxon>
        <taxon>Pseudomonadota</taxon>
        <taxon>Gammaproteobacteria</taxon>
        <taxon>Alteromonadales</taxon>
        <taxon>Pseudoalteromonadaceae</taxon>
        <taxon>Pseudoalteromonas</taxon>
    </lineage>
</organism>
<dbReference type="Pfam" id="PF07995">
    <property type="entry name" value="GSDH"/>
    <property type="match status" value="1"/>
</dbReference>
<evidence type="ECO:0000313" key="3">
    <source>
        <dbReference type="EMBL" id="ALU41576.1"/>
    </source>
</evidence>
<dbReference type="EMBL" id="CP013611">
    <property type="protein sequence ID" value="ALU41576.1"/>
    <property type="molecule type" value="Genomic_DNA"/>
</dbReference>
<protein>
    <recommendedName>
        <fullName evidence="2">Glucose/Sorbosone dehydrogenase domain-containing protein</fullName>
    </recommendedName>
</protein>
<dbReference type="KEGG" id="prr:AT705_00760"/>
<evidence type="ECO:0000259" key="2">
    <source>
        <dbReference type="Pfam" id="PF07995"/>
    </source>
</evidence>
<evidence type="ECO:0000256" key="1">
    <source>
        <dbReference type="SAM" id="SignalP"/>
    </source>
</evidence>
<dbReference type="AlphaFoldDB" id="A0A0U3HL04"/>
<evidence type="ECO:0000313" key="4">
    <source>
        <dbReference type="Proteomes" id="UP000069015"/>
    </source>
</evidence>
<feature type="chain" id="PRO_5006839457" description="Glucose/Sorbosone dehydrogenase domain-containing protein" evidence="1">
    <location>
        <begin position="23"/>
        <end position="81"/>
    </location>
</feature>
<accession>A0A0U3HL04</accession>
<dbReference type="Proteomes" id="UP000069015">
    <property type="component" value="Chromosome 1"/>
</dbReference>